<keyword evidence="4" id="KW-1185">Reference proteome</keyword>
<dbReference type="RefSeq" id="WP_155094152.1">
    <property type="nucleotide sequence ID" value="NZ_WMIE01000001.1"/>
</dbReference>
<proteinExistence type="predicted"/>
<evidence type="ECO:0000313" key="4">
    <source>
        <dbReference type="Proteomes" id="UP000478183"/>
    </source>
</evidence>
<evidence type="ECO:0000313" key="3">
    <source>
        <dbReference type="EMBL" id="MTH76810.1"/>
    </source>
</evidence>
<dbReference type="OrthoDB" id="7666115at2"/>
<feature type="region of interest" description="Disordered" evidence="1">
    <location>
        <begin position="24"/>
        <end position="45"/>
    </location>
</feature>
<dbReference type="AlphaFoldDB" id="A0A6L6J4K5"/>
<evidence type="ECO:0000256" key="1">
    <source>
        <dbReference type="SAM" id="MobiDB-lite"/>
    </source>
</evidence>
<accession>A0A6L6J4K5</accession>
<evidence type="ECO:0000256" key="2">
    <source>
        <dbReference type="SAM" id="SignalP"/>
    </source>
</evidence>
<protein>
    <recommendedName>
        <fullName evidence="5">RcnB family protein</fullName>
    </recommendedName>
</protein>
<feature type="signal peptide" evidence="2">
    <location>
        <begin position="1"/>
        <end position="23"/>
    </location>
</feature>
<organism evidence="3 4">
    <name type="scientific">Paracoccus aestuariivivens</name>
    <dbReference type="NCBI Taxonomy" id="1820333"/>
    <lineage>
        <taxon>Bacteria</taxon>
        <taxon>Pseudomonadati</taxon>
        <taxon>Pseudomonadota</taxon>
        <taxon>Alphaproteobacteria</taxon>
        <taxon>Rhodobacterales</taxon>
        <taxon>Paracoccaceae</taxon>
        <taxon>Paracoccus</taxon>
    </lineage>
</organism>
<name>A0A6L6J4K5_9RHOB</name>
<comment type="caution">
    <text evidence="3">The sequence shown here is derived from an EMBL/GenBank/DDBJ whole genome shotgun (WGS) entry which is preliminary data.</text>
</comment>
<reference evidence="3 4" key="1">
    <citation type="submission" date="2019-11" db="EMBL/GenBank/DDBJ databases">
        <authorList>
            <person name="Dong K."/>
        </authorList>
    </citation>
    <scope>NUCLEOTIDE SEQUENCE [LARGE SCALE GENOMIC DNA]</scope>
    <source>
        <strain evidence="3 4">NBRC 111993</strain>
    </source>
</reference>
<evidence type="ECO:0008006" key="5">
    <source>
        <dbReference type="Google" id="ProtNLM"/>
    </source>
</evidence>
<dbReference type="EMBL" id="WMIE01000001">
    <property type="protein sequence ID" value="MTH76810.1"/>
    <property type="molecule type" value="Genomic_DNA"/>
</dbReference>
<feature type="compositionally biased region" description="Basic and acidic residues" evidence="1">
    <location>
        <begin position="31"/>
        <end position="45"/>
    </location>
</feature>
<keyword evidence="2" id="KW-0732">Signal</keyword>
<sequence>MPIRRIIGSAFLIFTIAATAVQADPRHGRHGDHDHKHDYRHDDWRDHRDSRDYRERYAREQRKFRCPQGLVAVKGECLRPGHARRDRQLRVGERFQANNYRRVTNPGLYNLQQYSGSQYYSDNNSIYQVDSKTQKIMAVMSLMQMMQGMR</sequence>
<dbReference type="Gene3D" id="3.10.450.160">
    <property type="entry name" value="inner membrane protein cigr"/>
    <property type="match status" value="1"/>
</dbReference>
<feature type="chain" id="PRO_5026836618" description="RcnB family protein" evidence="2">
    <location>
        <begin position="24"/>
        <end position="150"/>
    </location>
</feature>
<gene>
    <name evidence="3" type="ORF">GL286_03605</name>
</gene>
<dbReference type="Proteomes" id="UP000478183">
    <property type="component" value="Unassembled WGS sequence"/>
</dbReference>